<feature type="compositionally biased region" description="Low complexity" evidence="1">
    <location>
        <begin position="11"/>
        <end position="27"/>
    </location>
</feature>
<organism evidence="2 3">
    <name type="scientific">Macleaya cordata</name>
    <name type="common">Five-seeded plume-poppy</name>
    <name type="synonym">Bocconia cordata</name>
    <dbReference type="NCBI Taxonomy" id="56857"/>
    <lineage>
        <taxon>Eukaryota</taxon>
        <taxon>Viridiplantae</taxon>
        <taxon>Streptophyta</taxon>
        <taxon>Embryophyta</taxon>
        <taxon>Tracheophyta</taxon>
        <taxon>Spermatophyta</taxon>
        <taxon>Magnoliopsida</taxon>
        <taxon>Ranunculales</taxon>
        <taxon>Papaveraceae</taxon>
        <taxon>Papaveroideae</taxon>
        <taxon>Macleaya</taxon>
    </lineage>
</organism>
<proteinExistence type="predicted"/>
<dbReference type="STRING" id="56857.A0A200PZ15"/>
<protein>
    <submittedName>
        <fullName evidence="2">Uncharacterized protein</fullName>
    </submittedName>
</protein>
<dbReference type="FunCoup" id="A0A200PZ15">
    <property type="interactions" value="460"/>
</dbReference>
<comment type="caution">
    <text evidence="2">The sequence shown here is derived from an EMBL/GenBank/DDBJ whole genome shotgun (WGS) entry which is preliminary data.</text>
</comment>
<evidence type="ECO:0000313" key="2">
    <source>
        <dbReference type="EMBL" id="OVA03438.1"/>
    </source>
</evidence>
<sequence>MEELKQEPEKQTQPQPKLQQTLSPSSSGRRSNHPNSPEFEFWMVRNPSFPQPNLHSADELFVDGIILPLCLLSHHSDPPDDDSNTPEKTPTSEPETELKSEKPEICHEPGSEPGPGPESATVLSSSKRWRDIFKVGDKKNTNNKEDRGGDKEKKKDRKSSSGTNNTAELNINIWPFSRSRSAGNSGNRPKMAAATRKVSSAPCSRSNSGGESKSKKWPNSPSRGGIHLGRSSPVWQVRRGATGVRSSEGVARSAEKGVKKDGSLDSRWSKSRLGVGGGGSGGGGGGVVGGLNLNVQMCMGYRQNSSCRSDENSSLVGGEQSCSGGATGNGGNGVKLFNLRTLFSKKVY</sequence>
<dbReference type="OMA" id="KWPNSPG"/>
<name>A0A200PZ15_MACCD</name>
<dbReference type="EMBL" id="MVGT01003688">
    <property type="protein sequence ID" value="OVA03438.1"/>
    <property type="molecule type" value="Genomic_DNA"/>
</dbReference>
<feature type="compositionally biased region" description="Basic and acidic residues" evidence="1">
    <location>
        <begin position="253"/>
        <end position="268"/>
    </location>
</feature>
<feature type="region of interest" description="Disordered" evidence="1">
    <location>
        <begin position="71"/>
        <end position="281"/>
    </location>
</feature>
<dbReference type="AlphaFoldDB" id="A0A200PZ15"/>
<evidence type="ECO:0000313" key="3">
    <source>
        <dbReference type="Proteomes" id="UP000195402"/>
    </source>
</evidence>
<keyword evidence="3" id="KW-1185">Reference proteome</keyword>
<feature type="compositionally biased region" description="Polar residues" evidence="1">
    <location>
        <begin position="197"/>
        <end position="222"/>
    </location>
</feature>
<accession>A0A200PZ15</accession>
<evidence type="ECO:0000256" key="1">
    <source>
        <dbReference type="SAM" id="MobiDB-lite"/>
    </source>
</evidence>
<feature type="compositionally biased region" description="Basic and acidic residues" evidence="1">
    <location>
        <begin position="96"/>
        <end position="110"/>
    </location>
</feature>
<feature type="compositionally biased region" description="Low complexity" evidence="1">
    <location>
        <begin position="177"/>
        <end position="188"/>
    </location>
</feature>
<reference evidence="2 3" key="1">
    <citation type="journal article" date="2017" name="Mol. Plant">
        <title>The Genome of Medicinal Plant Macleaya cordata Provides New Insights into Benzylisoquinoline Alkaloids Metabolism.</title>
        <authorList>
            <person name="Liu X."/>
            <person name="Liu Y."/>
            <person name="Huang P."/>
            <person name="Ma Y."/>
            <person name="Qing Z."/>
            <person name="Tang Q."/>
            <person name="Cao H."/>
            <person name="Cheng P."/>
            <person name="Zheng Y."/>
            <person name="Yuan Z."/>
            <person name="Zhou Y."/>
            <person name="Liu J."/>
            <person name="Tang Z."/>
            <person name="Zhuo Y."/>
            <person name="Zhang Y."/>
            <person name="Yu L."/>
            <person name="Huang J."/>
            <person name="Yang P."/>
            <person name="Peng Q."/>
            <person name="Zhang J."/>
            <person name="Jiang W."/>
            <person name="Zhang Z."/>
            <person name="Lin K."/>
            <person name="Ro D.K."/>
            <person name="Chen X."/>
            <person name="Xiong X."/>
            <person name="Shang Y."/>
            <person name="Huang S."/>
            <person name="Zeng J."/>
        </authorList>
    </citation>
    <scope>NUCLEOTIDE SEQUENCE [LARGE SCALE GENOMIC DNA]</scope>
    <source>
        <strain evidence="3">cv. BLH2017</strain>
        <tissue evidence="2">Root</tissue>
    </source>
</reference>
<dbReference type="Proteomes" id="UP000195402">
    <property type="component" value="Unassembled WGS sequence"/>
</dbReference>
<dbReference type="PANTHER" id="PTHR35132">
    <property type="entry name" value="SERINE/ARGININE REPETITIVE MATRIX-LIKE PROTEIN"/>
    <property type="match status" value="1"/>
</dbReference>
<dbReference type="PANTHER" id="PTHR35132:SF1">
    <property type="entry name" value="SERINE_ARGININE REPETITIVE MATRIX-LIKE PROTEIN"/>
    <property type="match status" value="1"/>
</dbReference>
<feature type="region of interest" description="Disordered" evidence="1">
    <location>
        <begin position="1"/>
        <end position="40"/>
    </location>
</feature>
<feature type="compositionally biased region" description="Basic and acidic residues" evidence="1">
    <location>
        <begin position="128"/>
        <end position="153"/>
    </location>
</feature>
<dbReference type="OrthoDB" id="1933735at2759"/>
<dbReference type="InParanoid" id="A0A200PZ15"/>
<gene>
    <name evidence="2" type="ORF">BVC80_205g78</name>
</gene>
<feature type="compositionally biased region" description="Basic and acidic residues" evidence="1">
    <location>
        <begin position="1"/>
        <end position="10"/>
    </location>
</feature>